<feature type="region of interest" description="Disordered" evidence="1">
    <location>
        <begin position="61"/>
        <end position="84"/>
    </location>
</feature>
<evidence type="ECO:0000313" key="4">
    <source>
        <dbReference type="Proteomes" id="UP000275368"/>
    </source>
</evidence>
<gene>
    <name evidence="3" type="ORF">Back11_40990</name>
</gene>
<dbReference type="AlphaFoldDB" id="A0A3G9JIE4"/>
<keyword evidence="2" id="KW-0812">Transmembrane</keyword>
<keyword evidence="4" id="KW-1185">Reference proteome</keyword>
<protein>
    <submittedName>
        <fullName evidence="3">Uncharacterized protein</fullName>
    </submittedName>
</protein>
<feature type="transmembrane region" description="Helical" evidence="2">
    <location>
        <begin position="12"/>
        <end position="35"/>
    </location>
</feature>
<sequence>MQIGNFPLISMMNAVATSIVLFVAAALIGAMFLMIRLMSDGSDKHSELKAFVETLFGSPAHLRTGSDGNEPPIEGKEANGQTKLTSAEPYTELCPACEETVTHEHEQCPSCGLRLL</sequence>
<organism evidence="3 4">
    <name type="scientific">Paenibacillus baekrokdamisoli</name>
    <dbReference type="NCBI Taxonomy" id="1712516"/>
    <lineage>
        <taxon>Bacteria</taxon>
        <taxon>Bacillati</taxon>
        <taxon>Bacillota</taxon>
        <taxon>Bacilli</taxon>
        <taxon>Bacillales</taxon>
        <taxon>Paenibacillaceae</taxon>
        <taxon>Paenibacillus</taxon>
    </lineage>
</organism>
<evidence type="ECO:0000313" key="3">
    <source>
        <dbReference type="EMBL" id="BBH22754.1"/>
    </source>
</evidence>
<name>A0A3G9JIE4_9BACL</name>
<accession>A0A3G9JIE4</accession>
<keyword evidence="2" id="KW-0472">Membrane</keyword>
<keyword evidence="2" id="KW-1133">Transmembrane helix</keyword>
<evidence type="ECO:0000256" key="2">
    <source>
        <dbReference type="SAM" id="Phobius"/>
    </source>
</evidence>
<dbReference type="EMBL" id="AP019308">
    <property type="protein sequence ID" value="BBH22754.1"/>
    <property type="molecule type" value="Genomic_DNA"/>
</dbReference>
<dbReference type="OrthoDB" id="2624838at2"/>
<dbReference type="KEGG" id="pbk:Back11_40990"/>
<dbReference type="Proteomes" id="UP000275368">
    <property type="component" value="Chromosome"/>
</dbReference>
<dbReference type="RefSeq" id="WP_125661349.1">
    <property type="nucleotide sequence ID" value="NZ_AP019308.1"/>
</dbReference>
<reference evidence="3 4" key="1">
    <citation type="submission" date="2018-11" db="EMBL/GenBank/DDBJ databases">
        <title>Complete genome sequence of Paenibacillus baekrokdamisoli strain KCTC 33723.</title>
        <authorList>
            <person name="Kang S.W."/>
            <person name="Lee K.C."/>
            <person name="Kim K.K."/>
            <person name="Kim J.S."/>
            <person name="Kim D.S."/>
            <person name="Ko S.H."/>
            <person name="Yang S.H."/>
            <person name="Lee J.S."/>
        </authorList>
    </citation>
    <scope>NUCLEOTIDE SEQUENCE [LARGE SCALE GENOMIC DNA]</scope>
    <source>
        <strain evidence="3 4">KCTC 33723</strain>
    </source>
</reference>
<proteinExistence type="predicted"/>
<evidence type="ECO:0000256" key="1">
    <source>
        <dbReference type="SAM" id="MobiDB-lite"/>
    </source>
</evidence>